<dbReference type="Proteomes" id="UP000647133">
    <property type="component" value="Unassembled WGS sequence"/>
</dbReference>
<organism evidence="3 4">
    <name type="scientific">Echinicola arenosa</name>
    <dbReference type="NCBI Taxonomy" id="2774144"/>
    <lineage>
        <taxon>Bacteria</taxon>
        <taxon>Pseudomonadati</taxon>
        <taxon>Bacteroidota</taxon>
        <taxon>Cytophagia</taxon>
        <taxon>Cytophagales</taxon>
        <taxon>Cyclobacteriaceae</taxon>
        <taxon>Echinicola</taxon>
    </lineage>
</organism>
<keyword evidence="2" id="KW-0472">Membrane</keyword>
<keyword evidence="2" id="KW-0812">Transmembrane</keyword>
<sequence>MKKDWRNMSDSELDDFFKEKSSHPEIPFLPEDWEKMKEKLANSPMGTKVNWYKKPWVWLVGIVLLFLGSIVVFDWNAKEAGKVTESNPVVQENGSVKSGSTLSFEENNVYENNGESIPQQRNENNLLEETKSNTSDEFTENSSKSIAGKQQNNSPQNEREEHWGGSTAFNKNDLESLSGIKICNRNLPQLDGPLKEVALVEMNQFEAPLDAQKEHSNDKLVYRNDRRWSVAVVLSPDISALKLNDVHGVGTSLGINVEYFFHPRWSINIGGLYAFKTYEGKEGYLSPGYGSSPTGVKGDCYVLDIPLNVRFYAIRGDLDSWYISSGLSSYLMLREKYELEYAGNGGYPSYSDLDIKNQNQHYFKIANISMGYERVLSEKLSLQVEPYFKVPLTGVGEGQVNLKSAGVWIGLKYNW</sequence>
<gene>
    <name evidence="3" type="ORF">IFO69_00110</name>
</gene>
<evidence type="ECO:0000313" key="3">
    <source>
        <dbReference type="EMBL" id="MBD8487136.1"/>
    </source>
</evidence>
<name>A0ABR9AEN9_9BACT</name>
<dbReference type="RefSeq" id="WP_192006924.1">
    <property type="nucleotide sequence ID" value="NZ_JACYTQ010000001.1"/>
</dbReference>
<proteinExistence type="predicted"/>
<feature type="compositionally biased region" description="Polar residues" evidence="1">
    <location>
        <begin position="131"/>
        <end position="156"/>
    </location>
</feature>
<protein>
    <recommendedName>
        <fullName evidence="5">Outer membrane protein beta-barrel domain-containing protein</fullName>
    </recommendedName>
</protein>
<accession>A0ABR9AEN9</accession>
<feature type="region of interest" description="Disordered" evidence="1">
    <location>
        <begin position="131"/>
        <end position="167"/>
    </location>
</feature>
<evidence type="ECO:0000313" key="4">
    <source>
        <dbReference type="Proteomes" id="UP000647133"/>
    </source>
</evidence>
<evidence type="ECO:0000256" key="2">
    <source>
        <dbReference type="SAM" id="Phobius"/>
    </source>
</evidence>
<keyword evidence="2" id="KW-1133">Transmembrane helix</keyword>
<dbReference type="EMBL" id="JACYTQ010000001">
    <property type="protein sequence ID" value="MBD8487136.1"/>
    <property type="molecule type" value="Genomic_DNA"/>
</dbReference>
<evidence type="ECO:0008006" key="5">
    <source>
        <dbReference type="Google" id="ProtNLM"/>
    </source>
</evidence>
<evidence type="ECO:0000256" key="1">
    <source>
        <dbReference type="SAM" id="MobiDB-lite"/>
    </source>
</evidence>
<comment type="caution">
    <text evidence="3">The sequence shown here is derived from an EMBL/GenBank/DDBJ whole genome shotgun (WGS) entry which is preliminary data.</text>
</comment>
<reference evidence="3 4" key="1">
    <citation type="submission" date="2020-09" db="EMBL/GenBank/DDBJ databases">
        <title>Echinicola sp. CAU 1574 isolated from sand of Sido Beach.</title>
        <authorList>
            <person name="Kim W."/>
        </authorList>
    </citation>
    <scope>NUCLEOTIDE SEQUENCE [LARGE SCALE GENOMIC DNA]</scope>
    <source>
        <strain evidence="3 4">CAU 1574</strain>
    </source>
</reference>
<keyword evidence="4" id="KW-1185">Reference proteome</keyword>
<feature type="transmembrane region" description="Helical" evidence="2">
    <location>
        <begin position="56"/>
        <end position="75"/>
    </location>
</feature>